<keyword evidence="4 5" id="KW-0472">Membrane</keyword>
<dbReference type="RefSeq" id="WP_264137722.1">
    <property type="nucleotide sequence ID" value="NZ_JAOYOD010000001.1"/>
</dbReference>
<reference evidence="7 8" key="1">
    <citation type="submission" date="2022-10" db="EMBL/GenBank/DDBJ databases">
        <title>Comparative genomics and taxonomic characterization of three novel marine species of genus Reichenbachiella exhibiting antioxidant and polysaccharide degradation activities.</title>
        <authorList>
            <person name="Muhammad N."/>
            <person name="Lee Y.-J."/>
            <person name="Ko J."/>
            <person name="Kim S.-G."/>
        </authorList>
    </citation>
    <scope>NUCLEOTIDE SEQUENCE [LARGE SCALE GENOMIC DNA]</scope>
    <source>
        <strain evidence="7 8">ABR2-5</strain>
    </source>
</reference>
<sequence length="137" mass="16118">MNKEKVFKKYKEKAKDILSDNERFSRLMDTTSNKLQGIVNNNDKLKELVDKLSVFLRMVKAQFTGQYRELPWRTLLLVAGGMLYFVTPLDLIPDFLPALGFTDDLAIIFWIYNSIQEDIERFQSWENTLELEVEDES</sequence>
<dbReference type="EMBL" id="JAOYOD010000001">
    <property type="protein sequence ID" value="MCV9386890.1"/>
    <property type="molecule type" value="Genomic_DNA"/>
</dbReference>
<evidence type="ECO:0000313" key="7">
    <source>
        <dbReference type="EMBL" id="MCV9386890.1"/>
    </source>
</evidence>
<protein>
    <submittedName>
        <fullName evidence="7">YkvA family protein</fullName>
    </submittedName>
</protein>
<dbReference type="InterPro" id="IPR010652">
    <property type="entry name" value="DUF1232"/>
</dbReference>
<gene>
    <name evidence="7" type="ORF">N7U62_09465</name>
</gene>
<evidence type="ECO:0000256" key="5">
    <source>
        <dbReference type="SAM" id="Phobius"/>
    </source>
</evidence>
<keyword evidence="8" id="KW-1185">Reference proteome</keyword>
<evidence type="ECO:0000256" key="3">
    <source>
        <dbReference type="ARBA" id="ARBA00022989"/>
    </source>
</evidence>
<evidence type="ECO:0000256" key="4">
    <source>
        <dbReference type="ARBA" id="ARBA00023136"/>
    </source>
</evidence>
<evidence type="ECO:0000256" key="1">
    <source>
        <dbReference type="ARBA" id="ARBA00004127"/>
    </source>
</evidence>
<dbReference type="Pfam" id="PF06803">
    <property type="entry name" value="DUF1232"/>
    <property type="match status" value="1"/>
</dbReference>
<comment type="caution">
    <text evidence="7">The sequence shown here is derived from an EMBL/GenBank/DDBJ whole genome shotgun (WGS) entry which is preliminary data.</text>
</comment>
<feature type="domain" description="DUF1232" evidence="6">
    <location>
        <begin position="75"/>
        <end position="110"/>
    </location>
</feature>
<accession>A0ABT3CT46</accession>
<organism evidence="7 8">
    <name type="scientific">Reichenbachiella ulvae</name>
    <dbReference type="NCBI Taxonomy" id="2980104"/>
    <lineage>
        <taxon>Bacteria</taxon>
        <taxon>Pseudomonadati</taxon>
        <taxon>Bacteroidota</taxon>
        <taxon>Cytophagia</taxon>
        <taxon>Cytophagales</taxon>
        <taxon>Reichenbachiellaceae</taxon>
        <taxon>Reichenbachiella</taxon>
    </lineage>
</organism>
<keyword evidence="2 5" id="KW-0812">Transmembrane</keyword>
<evidence type="ECO:0000256" key="2">
    <source>
        <dbReference type="ARBA" id="ARBA00022692"/>
    </source>
</evidence>
<name>A0ABT3CT46_9BACT</name>
<evidence type="ECO:0000259" key="6">
    <source>
        <dbReference type="Pfam" id="PF06803"/>
    </source>
</evidence>
<comment type="subcellular location">
    <subcellularLocation>
        <location evidence="1">Endomembrane system</location>
        <topology evidence="1">Multi-pass membrane protein</topology>
    </subcellularLocation>
</comment>
<evidence type="ECO:0000313" key="8">
    <source>
        <dbReference type="Proteomes" id="UP001300692"/>
    </source>
</evidence>
<feature type="transmembrane region" description="Helical" evidence="5">
    <location>
        <begin position="70"/>
        <end position="89"/>
    </location>
</feature>
<proteinExistence type="predicted"/>
<dbReference type="Proteomes" id="UP001300692">
    <property type="component" value="Unassembled WGS sequence"/>
</dbReference>
<keyword evidence="3 5" id="KW-1133">Transmembrane helix</keyword>